<feature type="domain" description="VTC" evidence="1">
    <location>
        <begin position="6"/>
        <end position="221"/>
    </location>
</feature>
<gene>
    <name evidence="2" type="ORF">H9Q79_00730</name>
</gene>
<evidence type="ECO:0000259" key="1">
    <source>
        <dbReference type="Pfam" id="PF09359"/>
    </source>
</evidence>
<dbReference type="Gene3D" id="3.20.100.30">
    <property type="entry name" value="VTC, catalytic tunnel domain"/>
    <property type="match status" value="1"/>
</dbReference>
<sequence length="227" mass="26412">MLSVYRKEIKYVIPLEAFVSIEGQLDLLMKRDSYGENGTYRVRSQYYDSLTDRDLWDNLSGVMEKRKIRLRIYSPEDQRVKLEYKCKSGSDGEKYSLNISREEASLMEDHRYEFLLGREEPLAAQLYARMAGGTYRPRTIVEYQRTAFTYPVSDTRITYDHEIMGSVNPYGLFEKQPFYTPLLQPDVGILEVKYNDFLPPQLKAAVSRIDGLAEASSKYSKARLAYI</sequence>
<dbReference type="GO" id="GO:0006799">
    <property type="term" value="P:polyphosphate biosynthetic process"/>
    <property type="evidence" value="ECO:0007669"/>
    <property type="project" value="UniProtKB-ARBA"/>
</dbReference>
<dbReference type="EMBL" id="CP060635">
    <property type="protein sequence ID" value="QNM08868.1"/>
    <property type="molecule type" value="Genomic_DNA"/>
</dbReference>
<dbReference type="Pfam" id="PF09359">
    <property type="entry name" value="VTC"/>
    <property type="match status" value="1"/>
</dbReference>
<keyword evidence="3" id="KW-1185">Reference proteome</keyword>
<organism evidence="2 3">
    <name type="scientific">Wansuia hejianensis</name>
    <dbReference type="NCBI Taxonomy" id="2763667"/>
    <lineage>
        <taxon>Bacteria</taxon>
        <taxon>Bacillati</taxon>
        <taxon>Bacillota</taxon>
        <taxon>Clostridia</taxon>
        <taxon>Lachnospirales</taxon>
        <taxon>Lachnospiraceae</taxon>
        <taxon>Wansuia</taxon>
    </lineage>
</organism>
<dbReference type="AlphaFoldDB" id="A0A7G9GDI6"/>
<evidence type="ECO:0000313" key="3">
    <source>
        <dbReference type="Proteomes" id="UP000515860"/>
    </source>
</evidence>
<dbReference type="InterPro" id="IPR042267">
    <property type="entry name" value="VTC_sf"/>
</dbReference>
<reference evidence="2 3" key="1">
    <citation type="submission" date="2020-08" db="EMBL/GenBank/DDBJ databases">
        <authorList>
            <person name="Liu C."/>
            <person name="Sun Q."/>
        </authorList>
    </citation>
    <scope>NUCLEOTIDE SEQUENCE [LARGE SCALE GENOMIC DNA]</scope>
    <source>
        <strain evidence="2 3">NSJ-29</strain>
    </source>
</reference>
<protein>
    <submittedName>
        <fullName evidence="2">Polyphosphate polymerase domain-containing protein</fullName>
    </submittedName>
</protein>
<evidence type="ECO:0000313" key="2">
    <source>
        <dbReference type="EMBL" id="QNM08868.1"/>
    </source>
</evidence>
<accession>A0A7G9GDI6</accession>
<dbReference type="KEGG" id="whj:H9Q79_00730"/>
<dbReference type="CDD" id="cd07750">
    <property type="entry name" value="PolyPPase_VTC_like"/>
    <property type="match status" value="1"/>
</dbReference>
<proteinExistence type="predicted"/>
<dbReference type="InterPro" id="IPR018966">
    <property type="entry name" value="VTC_domain"/>
</dbReference>
<dbReference type="Proteomes" id="UP000515860">
    <property type="component" value="Chromosome"/>
</dbReference>
<name>A0A7G9GDI6_9FIRM</name>
<dbReference type="RefSeq" id="WP_118647354.1">
    <property type="nucleotide sequence ID" value="NZ_CP060635.1"/>
</dbReference>